<dbReference type="Pfam" id="PF04024">
    <property type="entry name" value="PspC"/>
    <property type="match status" value="1"/>
</dbReference>
<feature type="region of interest" description="Disordered" evidence="6">
    <location>
        <begin position="93"/>
        <end position="122"/>
    </location>
</feature>
<evidence type="ECO:0000256" key="5">
    <source>
        <dbReference type="ARBA" id="ARBA00023136"/>
    </source>
</evidence>
<accession>A0A395XL98</accession>
<keyword evidence="5 7" id="KW-0472">Membrane</keyword>
<dbReference type="GO" id="GO:0005886">
    <property type="term" value="C:plasma membrane"/>
    <property type="evidence" value="ECO:0007669"/>
    <property type="project" value="UniProtKB-SubCell"/>
</dbReference>
<feature type="transmembrane region" description="Helical" evidence="7">
    <location>
        <begin position="166"/>
        <end position="189"/>
    </location>
</feature>
<feature type="compositionally biased region" description="Low complexity" evidence="6">
    <location>
        <begin position="334"/>
        <end position="350"/>
    </location>
</feature>
<evidence type="ECO:0000256" key="1">
    <source>
        <dbReference type="ARBA" id="ARBA00004162"/>
    </source>
</evidence>
<dbReference type="EMBL" id="QRZV01000001">
    <property type="protein sequence ID" value="RGW11158.1"/>
    <property type="molecule type" value="Genomic_DNA"/>
</dbReference>
<feature type="compositionally biased region" description="Pro residues" evidence="6">
    <location>
        <begin position="269"/>
        <end position="283"/>
    </location>
</feature>
<keyword evidence="2" id="KW-1003">Cell membrane</keyword>
<evidence type="ECO:0000256" key="6">
    <source>
        <dbReference type="SAM" id="MobiDB-lite"/>
    </source>
</evidence>
<name>A0A395XL98_9BIFI</name>
<reference evidence="9 10" key="1">
    <citation type="submission" date="2018-08" db="EMBL/GenBank/DDBJ databases">
        <title>A genome reference for cultivated species of the human gut microbiota.</title>
        <authorList>
            <person name="Zou Y."/>
            <person name="Xue W."/>
            <person name="Luo G."/>
        </authorList>
    </citation>
    <scope>NUCLEOTIDE SEQUENCE [LARGE SCALE GENOMIC DNA]</scope>
    <source>
        <strain evidence="9 10">AF13-3LB</strain>
    </source>
</reference>
<dbReference type="PANTHER" id="PTHR33885">
    <property type="entry name" value="PHAGE SHOCK PROTEIN C"/>
    <property type="match status" value="1"/>
</dbReference>
<evidence type="ECO:0000256" key="2">
    <source>
        <dbReference type="ARBA" id="ARBA00022475"/>
    </source>
</evidence>
<dbReference type="InterPro" id="IPR052027">
    <property type="entry name" value="PspC"/>
</dbReference>
<evidence type="ECO:0000256" key="7">
    <source>
        <dbReference type="SAM" id="Phobius"/>
    </source>
</evidence>
<evidence type="ECO:0000256" key="4">
    <source>
        <dbReference type="ARBA" id="ARBA00022989"/>
    </source>
</evidence>
<feature type="transmembrane region" description="Helical" evidence="7">
    <location>
        <begin position="465"/>
        <end position="486"/>
    </location>
</feature>
<feature type="transmembrane region" description="Helical" evidence="7">
    <location>
        <begin position="236"/>
        <end position="258"/>
    </location>
</feature>
<feature type="region of interest" description="Disordered" evidence="6">
    <location>
        <begin position="269"/>
        <end position="350"/>
    </location>
</feature>
<feature type="compositionally biased region" description="Low complexity" evidence="6">
    <location>
        <begin position="303"/>
        <end position="312"/>
    </location>
</feature>
<protein>
    <submittedName>
        <fullName evidence="9">PspC domain-containing protein</fullName>
    </submittedName>
</protein>
<dbReference type="AlphaFoldDB" id="A0A395XL98"/>
<dbReference type="Proteomes" id="UP000265970">
    <property type="component" value="Unassembled WGS sequence"/>
</dbReference>
<evidence type="ECO:0000256" key="3">
    <source>
        <dbReference type="ARBA" id="ARBA00022692"/>
    </source>
</evidence>
<feature type="transmembrane region" description="Helical" evidence="7">
    <location>
        <begin position="433"/>
        <end position="453"/>
    </location>
</feature>
<proteinExistence type="predicted"/>
<evidence type="ECO:0000313" key="10">
    <source>
        <dbReference type="Proteomes" id="UP000265970"/>
    </source>
</evidence>
<sequence>MDAQMHADATGHAGDPTPVFGAQQWQFGGEQRWRLGCGHAVRRGCRCGSHGSIVPWFRENVRASRPDSGCDSGCSPRCFTLAACCNGAMSNPQHNPEPQGQGGPAYTQAPASSSPHQPTQPMAKPEASFFRWIRESRVERTNDRVIAGVCGAIARELGWNVTLVRVLMVVSVFFGGFGGLLYGIAWLLLPDELDHRILLEEIIAGQWDWAFVGVILAIVIAGGLGFGVGFDWDYGFGLHWGINVMPLLLAMLVFYLLVDNGRRRFRAPVAPPAPSGTPYPPQPNAYTSGGAPVHPMPQPSAPAQPVTQQPVMPQRPVPPQSMAAAPNPQQQAWSQAYPQTASSAAAPPAAQPYAQSAMPMGAAPTAQQTPAYTAQPAAAAVPMPATPREPRRARRKGAGPMVVLLFFGLILASAGVLAIVLDDRTTFIGEVQPLIIYVGAIVAVLGAIIVVLGCCGRRTGGLHPFVWTLMFLAACFMAVGGAWSVMDQYKNAVSRDYTRIGIGPDSVDTSLTAKDMDEITKGIAVSGQGMTRSTLDIDLSDYAKTNGKHTIELRDGKTKETTCPVGTIPMTVEDARVVITIPDGCSWGFDSSLHDGTVDSFGNRYSAMTSGDPFDVLSGNGDWSNIRVTVDENSTQVHIPGIDVRVMDDGDLDESIDDLMDGDGDREPAHVFVTSENFRSQRMARLCDGVSVVDGKVEFESGANSQMRQLVKDGYYWPCAVLADAAPATPELVIQPNVVIGGNITVRYASQR</sequence>
<gene>
    <name evidence="9" type="ORF">DWV92_02165</name>
</gene>
<comment type="caution">
    <text evidence="9">The sequence shown here is derived from an EMBL/GenBank/DDBJ whole genome shotgun (WGS) entry which is preliminary data.</text>
</comment>
<feature type="transmembrane region" description="Helical" evidence="7">
    <location>
        <begin position="401"/>
        <end position="421"/>
    </location>
</feature>
<keyword evidence="3 7" id="KW-0812">Transmembrane</keyword>
<dbReference type="InterPro" id="IPR007168">
    <property type="entry name" value="Phageshock_PspC_N"/>
</dbReference>
<feature type="compositionally biased region" description="Polar residues" evidence="6">
    <location>
        <begin position="109"/>
        <end position="120"/>
    </location>
</feature>
<evidence type="ECO:0000259" key="8">
    <source>
        <dbReference type="Pfam" id="PF04024"/>
    </source>
</evidence>
<organism evidence="9 10">
    <name type="scientific">Bifidobacterium pseudolongum</name>
    <dbReference type="NCBI Taxonomy" id="1694"/>
    <lineage>
        <taxon>Bacteria</taxon>
        <taxon>Bacillati</taxon>
        <taxon>Actinomycetota</taxon>
        <taxon>Actinomycetes</taxon>
        <taxon>Bifidobacteriales</taxon>
        <taxon>Bifidobacteriaceae</taxon>
        <taxon>Bifidobacterium</taxon>
    </lineage>
</organism>
<comment type="subcellular location">
    <subcellularLocation>
        <location evidence="1">Cell membrane</location>
        <topology evidence="1">Single-pass membrane protein</topology>
    </subcellularLocation>
</comment>
<dbReference type="PANTHER" id="PTHR33885:SF3">
    <property type="entry name" value="PHAGE SHOCK PROTEIN C"/>
    <property type="match status" value="1"/>
</dbReference>
<feature type="domain" description="Phage shock protein PspC N-terminal" evidence="8">
    <location>
        <begin position="141"/>
        <end position="192"/>
    </location>
</feature>
<keyword evidence="4 7" id="KW-1133">Transmembrane helix</keyword>
<feature type="transmembrane region" description="Helical" evidence="7">
    <location>
        <begin position="209"/>
        <end position="230"/>
    </location>
</feature>
<evidence type="ECO:0000313" key="9">
    <source>
        <dbReference type="EMBL" id="RGW11158.1"/>
    </source>
</evidence>